<dbReference type="Proteomes" id="UP001195483">
    <property type="component" value="Unassembled WGS sequence"/>
</dbReference>
<dbReference type="EMBL" id="JAEAOA010002310">
    <property type="protein sequence ID" value="KAK3598471.1"/>
    <property type="molecule type" value="Genomic_DNA"/>
</dbReference>
<comment type="caution">
    <text evidence="1">The sequence shown here is derived from an EMBL/GenBank/DDBJ whole genome shotgun (WGS) entry which is preliminary data.</text>
</comment>
<evidence type="ECO:0000313" key="1">
    <source>
        <dbReference type="EMBL" id="KAK3598471.1"/>
    </source>
</evidence>
<reference evidence="1" key="3">
    <citation type="submission" date="2023-05" db="EMBL/GenBank/DDBJ databases">
        <authorList>
            <person name="Smith C.H."/>
        </authorList>
    </citation>
    <scope>NUCLEOTIDE SEQUENCE</scope>
    <source>
        <strain evidence="1">CHS0354</strain>
        <tissue evidence="1">Mantle</tissue>
    </source>
</reference>
<evidence type="ECO:0000313" key="2">
    <source>
        <dbReference type="Proteomes" id="UP001195483"/>
    </source>
</evidence>
<gene>
    <name evidence="1" type="ORF">CHS0354_039559</name>
</gene>
<sequence>MRSIKIEASTVKKHAEEQGEIGEMLSAAWKGLCKLFVRLEIKRQRDNPSKFQSLEIESENITVAVIQDVAAPSEHLLKGRPWTEEEKAAAMKQYGYQILRNTLPKKNKLKIV</sequence>
<reference evidence="1" key="2">
    <citation type="journal article" date="2021" name="Genome Biol. Evol.">
        <title>Developing a high-quality reference genome for a parasitic bivalve with doubly uniparental inheritance (Bivalvia: Unionida).</title>
        <authorList>
            <person name="Smith C.H."/>
        </authorList>
    </citation>
    <scope>NUCLEOTIDE SEQUENCE</scope>
    <source>
        <strain evidence="1">CHS0354</strain>
        <tissue evidence="1">Mantle</tissue>
    </source>
</reference>
<proteinExistence type="predicted"/>
<keyword evidence="2" id="KW-1185">Reference proteome</keyword>
<dbReference type="AlphaFoldDB" id="A0AAE0W1Y3"/>
<protein>
    <submittedName>
        <fullName evidence="1">Uncharacterized protein</fullName>
    </submittedName>
</protein>
<name>A0AAE0W1Y3_9BIVA</name>
<accession>A0AAE0W1Y3</accession>
<organism evidence="1 2">
    <name type="scientific">Potamilus streckersoni</name>
    <dbReference type="NCBI Taxonomy" id="2493646"/>
    <lineage>
        <taxon>Eukaryota</taxon>
        <taxon>Metazoa</taxon>
        <taxon>Spiralia</taxon>
        <taxon>Lophotrochozoa</taxon>
        <taxon>Mollusca</taxon>
        <taxon>Bivalvia</taxon>
        <taxon>Autobranchia</taxon>
        <taxon>Heteroconchia</taxon>
        <taxon>Palaeoheterodonta</taxon>
        <taxon>Unionida</taxon>
        <taxon>Unionoidea</taxon>
        <taxon>Unionidae</taxon>
        <taxon>Ambleminae</taxon>
        <taxon>Lampsilini</taxon>
        <taxon>Potamilus</taxon>
    </lineage>
</organism>
<reference evidence="1" key="1">
    <citation type="journal article" date="2021" name="Genome Biol. Evol.">
        <title>A High-Quality Reference Genome for a Parasitic Bivalve with Doubly Uniparental Inheritance (Bivalvia: Unionida).</title>
        <authorList>
            <person name="Smith C.H."/>
        </authorList>
    </citation>
    <scope>NUCLEOTIDE SEQUENCE</scope>
    <source>
        <strain evidence="1">CHS0354</strain>
    </source>
</reference>